<evidence type="ECO:0000313" key="2">
    <source>
        <dbReference type="Proteomes" id="UP000015531"/>
    </source>
</evidence>
<dbReference type="Proteomes" id="UP000015531">
    <property type="component" value="Unassembled WGS sequence"/>
</dbReference>
<comment type="caution">
    <text evidence="1">The sequence shown here is derived from an EMBL/GenBank/DDBJ whole genome shotgun (WGS) entry which is preliminary data.</text>
</comment>
<evidence type="ECO:0000313" key="1">
    <source>
        <dbReference type="EMBL" id="EQB14066.1"/>
    </source>
</evidence>
<sequence length="53" mass="5906">MTHIEPEAAPSWWTRLTQALIRDPAIILLDTHDDDSDADTVLRAPLHVGESVD</sequence>
<proteinExistence type="predicted"/>
<gene>
    <name evidence="1" type="ORF">RLDS_14160</name>
</gene>
<reference evidence="1 2" key="1">
    <citation type="journal article" date="2013" name="Genome Announc.">
        <title>Draft Genome Sequence of Sphingobium lactosutens Strain DS20T, Isolated from a Hexachlorocyclohexane Dumpsite.</title>
        <authorList>
            <person name="Kumar R."/>
            <person name="Dwivedi V."/>
            <person name="Negi V."/>
            <person name="Khurana J.P."/>
            <person name="Lal R."/>
        </authorList>
    </citation>
    <scope>NUCLEOTIDE SEQUENCE [LARGE SCALE GENOMIC DNA]</scope>
    <source>
        <strain evidence="1 2">DS20</strain>
    </source>
</reference>
<dbReference type="RefSeq" id="WP_021226471.1">
    <property type="nucleotide sequence ID" value="NZ_ATDP01000092.1"/>
</dbReference>
<organism evidence="1 2">
    <name type="scientific">Sphingobium lactosutens DS20</name>
    <dbReference type="NCBI Taxonomy" id="1331060"/>
    <lineage>
        <taxon>Bacteria</taxon>
        <taxon>Pseudomonadati</taxon>
        <taxon>Pseudomonadota</taxon>
        <taxon>Alphaproteobacteria</taxon>
        <taxon>Sphingomonadales</taxon>
        <taxon>Sphingomonadaceae</taxon>
        <taxon>Sphingobium</taxon>
    </lineage>
</organism>
<dbReference type="eggNOG" id="ENOG5032MN4">
    <property type="taxonomic scope" value="Bacteria"/>
</dbReference>
<keyword evidence="2" id="KW-1185">Reference proteome</keyword>
<dbReference type="PATRIC" id="fig|1331060.3.peg.2704"/>
<dbReference type="EMBL" id="ATDP01000092">
    <property type="protein sequence ID" value="EQB14066.1"/>
    <property type="molecule type" value="Genomic_DNA"/>
</dbReference>
<dbReference type="AlphaFoldDB" id="T0HCJ0"/>
<protein>
    <submittedName>
        <fullName evidence="1">Uncharacterized protein</fullName>
    </submittedName>
</protein>
<accession>T0HCJ0</accession>
<name>T0HCJ0_9SPHN</name>